<comment type="cofactor">
    <cofactor evidence="9">
        <name>Fe-coproporphyrin III</name>
        <dbReference type="ChEBI" id="CHEBI:68438"/>
    </cofactor>
    <text evidence="9">Fe-coproporphyrin III acts as both substrate and redox cofactor.</text>
</comment>
<dbReference type="Gene3D" id="3.30.70.1030">
    <property type="entry name" value="Apc35880, domain 1"/>
    <property type="match status" value="1"/>
</dbReference>
<dbReference type="EC" id="1.3.98.5" evidence="8 9"/>
<keyword evidence="2 9" id="KW-0349">Heme</keyword>
<dbReference type="HAMAP" id="MF_02244">
    <property type="entry name" value="Coproheme_decarbox_2"/>
    <property type="match status" value="1"/>
</dbReference>
<keyword evidence="4 9" id="KW-0408">Iron</keyword>
<evidence type="ECO:0000256" key="3">
    <source>
        <dbReference type="ARBA" id="ARBA00022723"/>
    </source>
</evidence>
<evidence type="ECO:0000256" key="8">
    <source>
        <dbReference type="ARBA" id="ARBA00050019"/>
    </source>
</evidence>
<proteinExistence type="inferred from homology"/>
<reference evidence="10" key="2">
    <citation type="journal article" date="2022" name="Sci. Rep.">
        <title>In silico prediction of the enzymes involved in the degradation of the herbicide molinate by Gulosibacter molinativorax ON4T.</title>
        <authorList>
            <person name="Lopes A.R."/>
            <person name="Bunin E."/>
            <person name="Viana A.T."/>
            <person name="Froufe H."/>
            <person name="Munoz-Merida A."/>
            <person name="Pinho D."/>
            <person name="Figueiredo J."/>
            <person name="Barroso C."/>
            <person name="Vaz-Moreira I."/>
            <person name="Bellanger X."/>
            <person name="Egas C."/>
            <person name="Nunes O.C."/>
        </authorList>
    </citation>
    <scope>NUCLEOTIDE SEQUENCE</scope>
    <source>
        <strain evidence="10">ON4</strain>
    </source>
</reference>
<name>A0ABT7C7P3_9MICO</name>
<comment type="caution">
    <text evidence="10">The sequence shown here is derived from an EMBL/GenBank/DDBJ whole genome shotgun (WGS) entry which is preliminary data.</text>
</comment>
<comment type="function">
    <text evidence="9">Involved in coproporphyrin-dependent heme b biosynthesis. Catalyzes the decarboxylation of Fe-coproporphyrin III (coproheme) to heme b (protoheme IX), the last step of the pathway. The reaction occurs in a stepwise manner with a three-propionate intermediate.</text>
</comment>
<dbReference type="InterPro" id="IPR011008">
    <property type="entry name" value="Dimeric_a/b-barrel"/>
</dbReference>
<feature type="active site" evidence="9">
    <location>
        <position position="141"/>
    </location>
</feature>
<dbReference type="SUPFAM" id="SSF54909">
    <property type="entry name" value="Dimeric alpha+beta barrel"/>
    <property type="match status" value="1"/>
</dbReference>
<feature type="binding site" description="axial binding residue" evidence="9">
    <location>
        <position position="164"/>
    </location>
    <ligand>
        <name>Fe-coproporphyrin III</name>
        <dbReference type="ChEBI" id="CHEBI:68438"/>
    </ligand>
    <ligandPart>
        <name>Fe</name>
        <dbReference type="ChEBI" id="CHEBI:18248"/>
    </ligandPart>
</feature>
<protein>
    <recommendedName>
        <fullName evidence="1 9">Coproheme decarboxylase</fullName>
        <ecNumber evidence="8 9">1.3.98.5</ecNumber>
    </recommendedName>
    <alternativeName>
        <fullName evidence="5 9">Coproheme III oxidative decarboxylase</fullName>
    </alternativeName>
    <alternativeName>
        <fullName evidence="6 9">Hydrogen peroxide-dependent heme synthase</fullName>
    </alternativeName>
</protein>
<comment type="catalytic activity">
    <reaction evidence="7">
        <text>Fe-coproporphyrin III + 2 H2O2 + 2 H(+) = heme b + 2 CO2 + 4 H2O</text>
        <dbReference type="Rhea" id="RHEA:56516"/>
        <dbReference type="ChEBI" id="CHEBI:15377"/>
        <dbReference type="ChEBI" id="CHEBI:15378"/>
        <dbReference type="ChEBI" id="CHEBI:16240"/>
        <dbReference type="ChEBI" id="CHEBI:16526"/>
        <dbReference type="ChEBI" id="CHEBI:60344"/>
        <dbReference type="ChEBI" id="CHEBI:68438"/>
        <dbReference type="EC" id="1.3.98.5"/>
    </reaction>
    <physiologicalReaction direction="left-to-right" evidence="7">
        <dbReference type="Rhea" id="RHEA:56517"/>
    </physiologicalReaction>
</comment>
<comment type="pathway">
    <text evidence="9">Porphyrin-containing compound metabolism; protoheme biosynthesis.</text>
</comment>
<dbReference type="Pfam" id="PF06778">
    <property type="entry name" value="Chlor_dismutase"/>
    <property type="match status" value="1"/>
</dbReference>
<dbReference type="PANTHER" id="PTHR36843">
    <property type="entry name" value="HEME-DEPENDENT PEROXIDASE YWFI-RELATED"/>
    <property type="match status" value="1"/>
</dbReference>
<comment type="catalytic activity">
    <reaction evidence="9">
        <text>harderoheme III + H2O2 + H(+) = heme b + CO2 + 2 H2O</text>
        <dbReference type="Rhea" id="RHEA:57944"/>
        <dbReference type="ChEBI" id="CHEBI:15377"/>
        <dbReference type="ChEBI" id="CHEBI:15378"/>
        <dbReference type="ChEBI" id="CHEBI:16240"/>
        <dbReference type="ChEBI" id="CHEBI:16526"/>
        <dbReference type="ChEBI" id="CHEBI:60344"/>
        <dbReference type="ChEBI" id="CHEBI:142463"/>
    </reaction>
</comment>
<dbReference type="NCBIfam" id="NF042928">
    <property type="entry name" value="HemQ_actino"/>
    <property type="match status" value="1"/>
</dbReference>
<organism evidence="10 11">
    <name type="scientific">Gulosibacter molinativorax</name>
    <dbReference type="NCBI Taxonomy" id="256821"/>
    <lineage>
        <taxon>Bacteria</taxon>
        <taxon>Bacillati</taxon>
        <taxon>Actinomycetota</taxon>
        <taxon>Actinomycetes</taxon>
        <taxon>Micrococcales</taxon>
        <taxon>Microbacteriaceae</taxon>
        <taxon>Gulosibacter</taxon>
    </lineage>
</organism>
<dbReference type="PANTHER" id="PTHR36843:SF1">
    <property type="entry name" value="COPROHEME DECARBOXYLASE"/>
    <property type="match status" value="1"/>
</dbReference>
<evidence type="ECO:0000256" key="6">
    <source>
        <dbReference type="ARBA" id="ARBA00030236"/>
    </source>
</evidence>
<keyword evidence="3 9" id="KW-0479">Metal-binding</keyword>
<reference evidence="10" key="1">
    <citation type="submission" date="2018-03" db="EMBL/GenBank/DDBJ databases">
        <authorList>
            <person name="Nunes O.C."/>
            <person name="Lopes A.R."/>
            <person name="Froufe H."/>
            <person name="Munoz-Merida A."/>
            <person name="Barroso C."/>
            <person name="Egas C."/>
        </authorList>
    </citation>
    <scope>NUCLEOTIDE SEQUENCE</scope>
    <source>
        <strain evidence="10">ON4</strain>
    </source>
</reference>
<evidence type="ECO:0000313" key="11">
    <source>
        <dbReference type="Proteomes" id="UP001170379"/>
    </source>
</evidence>
<evidence type="ECO:0000256" key="2">
    <source>
        <dbReference type="ARBA" id="ARBA00022617"/>
    </source>
</evidence>
<evidence type="ECO:0000256" key="5">
    <source>
        <dbReference type="ARBA" id="ARBA00029882"/>
    </source>
</evidence>
<comment type="catalytic activity">
    <reaction evidence="9">
        <text>Fe-coproporphyrin III + H2O2 + H(+) = harderoheme III + CO2 + 2 H2O</text>
        <dbReference type="Rhea" id="RHEA:57940"/>
        <dbReference type="ChEBI" id="CHEBI:15377"/>
        <dbReference type="ChEBI" id="CHEBI:15378"/>
        <dbReference type="ChEBI" id="CHEBI:16240"/>
        <dbReference type="ChEBI" id="CHEBI:16526"/>
        <dbReference type="ChEBI" id="CHEBI:68438"/>
        <dbReference type="ChEBI" id="CHEBI:142463"/>
    </reaction>
</comment>
<keyword evidence="11" id="KW-1185">Reference proteome</keyword>
<dbReference type="InterPro" id="IPR010644">
    <property type="entry name" value="ChdC/CLD"/>
</dbReference>
<gene>
    <name evidence="9" type="primary">chdC</name>
    <name evidence="10" type="ORF">C7K25_07590</name>
</gene>
<comment type="similarity">
    <text evidence="9">Belongs to the ChdC family. Type 2 subfamily.</text>
</comment>
<dbReference type="EMBL" id="PXVD01000010">
    <property type="protein sequence ID" value="MDJ1371230.1"/>
    <property type="molecule type" value="Genomic_DNA"/>
</dbReference>
<evidence type="ECO:0000256" key="1">
    <source>
        <dbReference type="ARBA" id="ARBA00014413"/>
    </source>
</evidence>
<sequence>MECMSNPHGEAAEAQAPSQLAQYANYSVFRRLPGTAAPADLDAAVAQLEAVTAKLEPSGVTLRGIYDLNGFRHDGDILVWTHGADVEAIQTAIRNIRSTTLFESLELVWQVTGVHADAEFNPRHAPAYMLGHEPKKWITIYPFVRSFEWYLLPEEERSVMLRDHGMRGAAFKSVLANTIAAFGISDYEWMLSFEDDDLINILDMMRDLRYTEARRHVREELPFYTGRRIPEAEVPVALRYVPVD</sequence>
<evidence type="ECO:0000313" key="10">
    <source>
        <dbReference type="EMBL" id="MDJ1371230.1"/>
    </source>
</evidence>
<accession>A0ABT7C7P3</accession>
<evidence type="ECO:0000256" key="9">
    <source>
        <dbReference type="HAMAP-Rule" id="MF_02244"/>
    </source>
</evidence>
<keyword evidence="9" id="KW-0350">Heme biosynthesis</keyword>
<evidence type="ECO:0000256" key="4">
    <source>
        <dbReference type="ARBA" id="ARBA00023004"/>
    </source>
</evidence>
<evidence type="ECO:0000256" key="7">
    <source>
        <dbReference type="ARBA" id="ARBA00049896"/>
    </source>
</evidence>
<keyword evidence="9" id="KW-0560">Oxidoreductase</keyword>
<dbReference type="Proteomes" id="UP001170379">
    <property type="component" value="Unassembled WGS sequence"/>
</dbReference>